<organism evidence="3 4">
    <name type="scientific">Shewanella cutis</name>
    <dbReference type="NCBI Taxonomy" id="2766780"/>
    <lineage>
        <taxon>Bacteria</taxon>
        <taxon>Pseudomonadati</taxon>
        <taxon>Pseudomonadota</taxon>
        <taxon>Gammaproteobacteria</taxon>
        <taxon>Alteromonadales</taxon>
        <taxon>Shewanellaceae</taxon>
        <taxon>Shewanella</taxon>
    </lineage>
</organism>
<reference evidence="3 4" key="1">
    <citation type="submission" date="2020-08" db="EMBL/GenBank/DDBJ databases">
        <title>Whole genome sequence of Shewanella sp strain PS-2.</title>
        <authorList>
            <person name="Das S.K."/>
        </authorList>
    </citation>
    <scope>NUCLEOTIDE SEQUENCE [LARGE SCALE GENOMIC DNA]</scope>
    <source>
        <strain evidence="3 4">PS-2</strain>
    </source>
</reference>
<evidence type="ECO:0000313" key="4">
    <source>
        <dbReference type="Proteomes" id="UP000829384"/>
    </source>
</evidence>
<proteinExistence type="predicted"/>
<feature type="chain" id="PRO_5046112793" evidence="1">
    <location>
        <begin position="28"/>
        <end position="266"/>
    </location>
</feature>
<accession>A0ABS9QRX2</accession>
<dbReference type="InterPro" id="IPR001638">
    <property type="entry name" value="Solute-binding_3/MltF_N"/>
</dbReference>
<name>A0ABS9QRX2_9GAMM</name>
<feature type="signal peptide" evidence="1">
    <location>
        <begin position="1"/>
        <end position="27"/>
    </location>
</feature>
<dbReference type="EMBL" id="JACSDI010000001">
    <property type="protein sequence ID" value="MCG9963082.1"/>
    <property type="molecule type" value="Genomic_DNA"/>
</dbReference>
<dbReference type="PANTHER" id="PTHR38834">
    <property type="entry name" value="PERIPLASMIC SUBSTRATE BINDING PROTEIN FAMILY 3"/>
    <property type="match status" value="1"/>
</dbReference>
<keyword evidence="1" id="KW-0732">Signal</keyword>
<comment type="caution">
    <text evidence="3">The sequence shown here is derived from an EMBL/GenBank/DDBJ whole genome shotgun (WGS) entry which is preliminary data.</text>
</comment>
<dbReference type="RefSeq" id="WP_275679490.1">
    <property type="nucleotide sequence ID" value="NZ_JACSDI010000001.1"/>
</dbReference>
<feature type="domain" description="Solute-binding protein family 3/N-terminal" evidence="2">
    <location>
        <begin position="31"/>
        <end position="252"/>
    </location>
</feature>
<dbReference type="SMART" id="SM00062">
    <property type="entry name" value="PBPb"/>
    <property type="match status" value="1"/>
</dbReference>
<protein>
    <submittedName>
        <fullName evidence="3">Transporter substrate-binding domain-containing protein</fullName>
    </submittedName>
</protein>
<sequence>MLPTFSKHCYHLLFCAGLLVYAGGSFAVTEPVRLVTESWPPMSFEQDGVPTGFGVELVNILQARMGQQEKIEVLPWARAYAIANSAPNVLLFATSISDEREAHFDFIGPIATSKITLYARADDPISIKQLADVSAAGIVGVYRESVGAQLLQQQGVTSLLVASFPQQSAKQLLFSRVRFWCQADLAVKHILEEVGTRLIDIRAVYVVSEVNLYLAFSKGTSADMVQRWQAELEKLKESGDFTRLYQKWFGALPPPLQHQIFWHKDN</sequence>
<dbReference type="PANTHER" id="PTHR38834:SF3">
    <property type="entry name" value="SOLUTE-BINDING PROTEIN FAMILY 3_N-TERMINAL DOMAIN-CONTAINING PROTEIN"/>
    <property type="match status" value="1"/>
</dbReference>
<dbReference type="Pfam" id="PF00497">
    <property type="entry name" value="SBP_bac_3"/>
    <property type="match status" value="1"/>
</dbReference>
<dbReference type="SUPFAM" id="SSF53850">
    <property type="entry name" value="Periplasmic binding protein-like II"/>
    <property type="match status" value="1"/>
</dbReference>
<dbReference type="Gene3D" id="3.40.190.10">
    <property type="entry name" value="Periplasmic binding protein-like II"/>
    <property type="match status" value="2"/>
</dbReference>
<dbReference type="Proteomes" id="UP000829384">
    <property type="component" value="Unassembled WGS sequence"/>
</dbReference>
<evidence type="ECO:0000259" key="2">
    <source>
        <dbReference type="SMART" id="SM00062"/>
    </source>
</evidence>
<keyword evidence="4" id="KW-1185">Reference proteome</keyword>
<evidence type="ECO:0000313" key="3">
    <source>
        <dbReference type="EMBL" id="MCG9963082.1"/>
    </source>
</evidence>
<evidence type="ECO:0000256" key="1">
    <source>
        <dbReference type="SAM" id="SignalP"/>
    </source>
</evidence>
<gene>
    <name evidence="3" type="ORF">H9J30_03955</name>
</gene>